<evidence type="ECO:0000256" key="1">
    <source>
        <dbReference type="SAM" id="MobiDB-lite"/>
    </source>
</evidence>
<organism evidence="2 3">
    <name type="scientific">Stereocaulon virgatum</name>
    <dbReference type="NCBI Taxonomy" id="373712"/>
    <lineage>
        <taxon>Eukaryota</taxon>
        <taxon>Fungi</taxon>
        <taxon>Dikarya</taxon>
        <taxon>Ascomycota</taxon>
        <taxon>Pezizomycotina</taxon>
        <taxon>Lecanoromycetes</taxon>
        <taxon>OSLEUM clade</taxon>
        <taxon>Lecanoromycetidae</taxon>
        <taxon>Lecanorales</taxon>
        <taxon>Lecanorineae</taxon>
        <taxon>Stereocaulaceae</taxon>
        <taxon>Stereocaulon</taxon>
    </lineage>
</organism>
<feature type="region of interest" description="Disordered" evidence="1">
    <location>
        <begin position="18"/>
        <end position="64"/>
    </location>
</feature>
<gene>
    <name evidence="2" type="ORF">N7G274_009124</name>
</gene>
<dbReference type="EMBL" id="JBEFKJ010000034">
    <property type="protein sequence ID" value="KAL2038176.1"/>
    <property type="molecule type" value="Genomic_DNA"/>
</dbReference>
<evidence type="ECO:0008006" key="4">
    <source>
        <dbReference type="Google" id="ProtNLM"/>
    </source>
</evidence>
<feature type="compositionally biased region" description="Polar residues" evidence="1">
    <location>
        <begin position="25"/>
        <end position="61"/>
    </location>
</feature>
<evidence type="ECO:0000313" key="3">
    <source>
        <dbReference type="Proteomes" id="UP001590950"/>
    </source>
</evidence>
<protein>
    <recommendedName>
        <fullName evidence="4">Metallothionein</fullName>
    </recommendedName>
</protein>
<dbReference type="Proteomes" id="UP001590950">
    <property type="component" value="Unassembled WGS sequence"/>
</dbReference>
<feature type="compositionally biased region" description="Polar residues" evidence="1">
    <location>
        <begin position="127"/>
        <end position="144"/>
    </location>
</feature>
<feature type="region of interest" description="Disordered" evidence="1">
    <location>
        <begin position="124"/>
        <end position="173"/>
    </location>
</feature>
<name>A0ABR3ZZK4_9LECA</name>
<comment type="caution">
    <text evidence="2">The sequence shown here is derived from an EMBL/GenBank/DDBJ whole genome shotgun (WGS) entry which is preliminary data.</text>
</comment>
<accession>A0ABR3ZZK4</accession>
<sequence>MEVLYRADGQCYCRKKEVQEMRQPASGSGNEDSAGNNGINQQRVSAQDPQFAPQQLGQQATHDLPNGKLRCYTVPWQPEQGYGYSAALGAANGNGMTQGPPQPGPYETLILPQPLGAPAHLSAGIASRSQSQAGGSTSHGSQVLQQPSAQAQMPSALDNNDYGHPILGGSQSDMTNDSIAFPGFSDTAVPYNAYNHLVGDNHASTISIPTSSGHNNTTPLNCSTPEAQLYQGGNSHQPQVMPQYAAPGLVGSMALSAESQPNNAGISQTPQSCQCGPDCDCLFCAAHPYNVPTTTRLTELQAILDRDARLIPGSPTQSRNEELPKIGDFTSPMMRNSTLESSHNHEVNSATTGRFDTAPQANYIFSTGYQTLQYTVKPDCDDETGTCMCGDACTCIGCMLHKGHNGVPIPMSDV</sequence>
<feature type="compositionally biased region" description="Low complexity" evidence="1">
    <location>
        <begin position="145"/>
        <end position="156"/>
    </location>
</feature>
<evidence type="ECO:0000313" key="2">
    <source>
        <dbReference type="EMBL" id="KAL2038176.1"/>
    </source>
</evidence>
<reference evidence="2 3" key="1">
    <citation type="submission" date="2024-09" db="EMBL/GenBank/DDBJ databases">
        <title>Rethinking Asexuality: The Enigmatic Case of Functional Sexual Genes in Lepraria (Stereocaulaceae).</title>
        <authorList>
            <person name="Doellman M."/>
            <person name="Sun Y."/>
            <person name="Barcenas-Pena A."/>
            <person name="Lumbsch H.T."/>
            <person name="Grewe F."/>
        </authorList>
    </citation>
    <scope>NUCLEOTIDE SEQUENCE [LARGE SCALE GENOMIC DNA]</scope>
    <source>
        <strain evidence="2 3">Mercado 3170</strain>
    </source>
</reference>
<keyword evidence="3" id="KW-1185">Reference proteome</keyword>
<proteinExistence type="predicted"/>